<dbReference type="Pfam" id="PF12708">
    <property type="entry name" value="Pect-lyase_RHGA_epim"/>
    <property type="match status" value="2"/>
</dbReference>
<accession>A0A9W8UPN1</accession>
<dbReference type="EMBL" id="JAJHUN010000007">
    <property type="protein sequence ID" value="KAJ4156154.1"/>
    <property type="molecule type" value="Genomic_DNA"/>
</dbReference>
<evidence type="ECO:0000313" key="6">
    <source>
        <dbReference type="EMBL" id="KAJ4156154.1"/>
    </source>
</evidence>
<sequence length="1505" mass="164561">MRFAQVLSAGLLHLPVASCQTVAGPELANATLPANNSAAALISQALRTLEKINLARFESPVFNKYEFKLQEEDAAGSSKLAQPLRYLPDEKHAVRRSNITSDGTQNVTSYTIPDELRQAARDLAESTAQVPSGDHEQIAREMREKYSSGMTNDTEVPQSLDAPEGRLSVFADDAAGVGKRDTGYWLIDDQSFPGQSPFAPAGYRVWRNVKDYGAKGDGKADDTEAINRAIANGGRCGPDCGSSTIYPAVVYFPSGTYLVSSPIIQYYNTQLLGDPKNVPTILAAQSFVGLGVITSNVYVGDDIGWYLNTNNFLRSVKNFKMDIRLTERRAYICAIHWQVAQGTSLENIEFYMLYNSDYPDNTQQGIYMENGSGGFLSELVFVGGNFGAYFGNQQFTTSHLVFARSNTALQVHWDWAWTMQDFIIESCTRGLVITGGAGGSHSTGQGVGSLLLTDTIIANTPAGIVTSLQADSSTSFLMQNVGFFNVTAAVKDTVKNRDLLAGGQEVHVPSWGFGRVTDAKGTSRFVDADYIPAMNRSEELLGSAYDKMQRNLFTRRRPKYYDVPRNKIMNVRQLGAKGDGKTDDTYVLNAILQGAANTSSVVYFPFGVYLVRDTVKFPIGSRVIGQAWSQIMATGAKFENEAEPRAVVQVGEPGERGIIEIQDMMVTVSGATAGAVLMEWNAQESSKGSVGMWDSHFRVGGAIGSKLQKAQCPKLTGAVNAQCKAASLLLHLKPESTAYLENIDIYVGRGILIESQRAWLWGTASEHAVFYQYQLSGAKNILMGMIQTESPYYQPSPMAPQPFKAGTFPNDPTFSDCSPTDLRCASSWAVRLIDSSSIYMLGSGLYSWFSQYSQDCLKTEDCQARAIDIQNSHDIWIYNLCTKAIVEMVSPLGAVPTYAKDNINGFLSSILAWLQGSKEVSGRYKFPGFEVYTADGLQNVPLPDLCKSALTSKILCVDLVSSFAEPQYRGSLSSAKLMDAVCDEGCGLSLKSWFDNVNDNCNGYNISSQIPTLLGGRMWAGVNETCSKDPKSDRYCNDIIRDFTLVSDVQSMPQNELCSDCYAGRLRMMQRSSYSIYGEMYKDSLDFVVKKCGIKSDTSIPPSVAPPAEIPRSDLCVSQQWYEVPDNGQSCDSIALSKNVSSAALYGTNPTIANCSAIQPGLKICLPLSCAHVYKVQPDDTCSSIEANYILGELPGSLRHYNSWLYFDCSNLHTAASALGRVVCLAPQNGQFNSTVGSPVAPKQADGYANTVIPPPDSGVVAKNTTRRCGRWHVADKDDDCVSICLKNKIDISLFLKVNPSLSTQDCTATLVRSYAYCAGPVHDWDAQIQPPTPSIDRPNDGPEYWTSYGGEFRIVKREITGKYSEGGRAIHQIPFADFTLDVYTRVERGGNSGVVFRDQATVRGDTSFRGYYFGISTDGYAVLGYENNGWRDLAKVPATIKDSSKGIHRLGVVARGDLISVYLDDAAMKNPIMQVRDGTYKDGRVGVRVYKTSAAWADVTVRYV</sequence>
<keyword evidence="7" id="KW-1185">Reference proteome</keyword>
<proteinExistence type="inferred from homology"/>
<gene>
    <name evidence="6" type="ORF">LMH87_001367</name>
</gene>
<dbReference type="Gene3D" id="2.60.120.560">
    <property type="entry name" value="Exo-inulinase, domain 1"/>
    <property type="match status" value="1"/>
</dbReference>
<comment type="caution">
    <text evidence="6">The sequence shown here is derived from an EMBL/GenBank/DDBJ whole genome shotgun (WGS) entry which is preliminary data.</text>
</comment>
<dbReference type="KEGG" id="amus:LMH87_001367"/>
<dbReference type="Proteomes" id="UP001144673">
    <property type="component" value="Chromosome 6"/>
</dbReference>
<evidence type="ECO:0000256" key="3">
    <source>
        <dbReference type="ARBA" id="ARBA00044955"/>
    </source>
</evidence>
<keyword evidence="1" id="KW-0147">Chitin-binding</keyword>
<keyword evidence="2" id="KW-0843">Virulence</keyword>
<dbReference type="PANTHER" id="PTHR34997">
    <property type="entry name" value="AM15"/>
    <property type="match status" value="1"/>
</dbReference>
<dbReference type="GO" id="GO:0008061">
    <property type="term" value="F:chitin binding"/>
    <property type="evidence" value="ECO:0007669"/>
    <property type="project" value="UniProtKB-KW"/>
</dbReference>
<dbReference type="InterPro" id="IPR052210">
    <property type="entry name" value="LysM1-like"/>
</dbReference>
<dbReference type="RefSeq" id="XP_056056278.1">
    <property type="nucleotide sequence ID" value="XM_056199431.1"/>
</dbReference>
<dbReference type="InterPro" id="IPR011050">
    <property type="entry name" value="Pectin_lyase_fold/virulence"/>
</dbReference>
<dbReference type="Gene3D" id="2.160.20.10">
    <property type="entry name" value="Single-stranded right-handed beta-helix, Pectin lyase-like"/>
    <property type="match status" value="2"/>
</dbReference>
<dbReference type="SUPFAM" id="SSF51126">
    <property type="entry name" value="Pectin lyase-like"/>
    <property type="match status" value="2"/>
</dbReference>
<dbReference type="PANTHER" id="PTHR34997:SF16">
    <property type="entry name" value="LYSM DOMAIN-CONTAINING PROTEIN"/>
    <property type="match status" value="1"/>
</dbReference>
<dbReference type="CDD" id="cd23668">
    <property type="entry name" value="GH55_beta13glucanase-like"/>
    <property type="match status" value="1"/>
</dbReference>
<dbReference type="Pfam" id="PF01476">
    <property type="entry name" value="LysM"/>
    <property type="match status" value="1"/>
</dbReference>
<evidence type="ECO:0000256" key="4">
    <source>
        <dbReference type="SAM" id="SignalP"/>
    </source>
</evidence>
<evidence type="ECO:0000259" key="5">
    <source>
        <dbReference type="PROSITE" id="PS51782"/>
    </source>
</evidence>
<dbReference type="GeneID" id="80888526"/>
<reference evidence="6" key="1">
    <citation type="journal article" date="2023" name="Access Microbiol">
        <title>De-novo genome assembly for Akanthomyces muscarius, a biocontrol agent of insect agricultural pests.</title>
        <authorList>
            <person name="Erdos Z."/>
            <person name="Studholme D.J."/>
            <person name="Raymond B."/>
            <person name="Sharma M."/>
        </authorList>
    </citation>
    <scope>NUCLEOTIDE SEQUENCE</scope>
    <source>
        <strain evidence="6">Ve6</strain>
    </source>
</reference>
<keyword evidence="4" id="KW-0732">Signal</keyword>
<comment type="similarity">
    <text evidence="3">Belongs to the secreted LysM effector family.</text>
</comment>
<organism evidence="6 7">
    <name type="scientific">Akanthomyces muscarius</name>
    <name type="common">Entomopathogenic fungus</name>
    <name type="synonym">Lecanicillium muscarium</name>
    <dbReference type="NCBI Taxonomy" id="2231603"/>
    <lineage>
        <taxon>Eukaryota</taxon>
        <taxon>Fungi</taxon>
        <taxon>Dikarya</taxon>
        <taxon>Ascomycota</taxon>
        <taxon>Pezizomycotina</taxon>
        <taxon>Sordariomycetes</taxon>
        <taxon>Hypocreomycetidae</taxon>
        <taxon>Hypocreales</taxon>
        <taxon>Cordycipitaceae</taxon>
        <taxon>Akanthomyces</taxon>
    </lineage>
</organism>
<feature type="domain" description="LysM" evidence="5">
    <location>
        <begin position="1120"/>
        <end position="1166"/>
    </location>
</feature>
<protein>
    <recommendedName>
        <fullName evidence="5">LysM domain-containing protein</fullName>
    </recommendedName>
</protein>
<dbReference type="InterPro" id="IPR036779">
    <property type="entry name" value="LysM_dom_sf"/>
</dbReference>
<name>A0A9W8UPN1_AKAMU</name>
<dbReference type="InterPro" id="IPR012334">
    <property type="entry name" value="Pectin_lyas_fold"/>
</dbReference>
<dbReference type="InterPro" id="IPR018392">
    <property type="entry name" value="LysM"/>
</dbReference>
<dbReference type="InterPro" id="IPR024535">
    <property type="entry name" value="RHGA/B-epi-like_pectate_lyase"/>
</dbReference>
<dbReference type="Gene3D" id="3.10.350.10">
    <property type="entry name" value="LysM domain"/>
    <property type="match status" value="3"/>
</dbReference>
<evidence type="ECO:0000313" key="7">
    <source>
        <dbReference type="Proteomes" id="UP001144673"/>
    </source>
</evidence>
<feature type="signal peptide" evidence="4">
    <location>
        <begin position="1"/>
        <end position="19"/>
    </location>
</feature>
<evidence type="ECO:0000256" key="1">
    <source>
        <dbReference type="ARBA" id="ARBA00022669"/>
    </source>
</evidence>
<dbReference type="PROSITE" id="PS51782">
    <property type="entry name" value="LYSM"/>
    <property type="match status" value="1"/>
</dbReference>
<feature type="chain" id="PRO_5040857000" description="LysM domain-containing protein" evidence="4">
    <location>
        <begin position="20"/>
        <end position="1505"/>
    </location>
</feature>
<evidence type="ECO:0000256" key="2">
    <source>
        <dbReference type="ARBA" id="ARBA00023026"/>
    </source>
</evidence>